<evidence type="ECO:0000256" key="2">
    <source>
        <dbReference type="ARBA" id="ARBA00022475"/>
    </source>
</evidence>
<feature type="transmembrane region" description="Helical" evidence="6">
    <location>
        <begin position="220"/>
        <end position="247"/>
    </location>
</feature>
<evidence type="ECO:0000313" key="8">
    <source>
        <dbReference type="Proteomes" id="UP000265882"/>
    </source>
</evidence>
<dbReference type="Pfam" id="PF02653">
    <property type="entry name" value="BPD_transp_2"/>
    <property type="match status" value="1"/>
</dbReference>
<dbReference type="CDD" id="cd06581">
    <property type="entry name" value="TM_PBP1_LivM_like"/>
    <property type="match status" value="1"/>
</dbReference>
<feature type="transmembrane region" description="Helical" evidence="6">
    <location>
        <begin position="136"/>
        <end position="155"/>
    </location>
</feature>
<reference evidence="7 8" key="1">
    <citation type="journal article" date="2017" name="ISME J.">
        <title>Energy and carbon metabolisms in a deep terrestrial subsurface fluid microbial community.</title>
        <authorList>
            <person name="Momper L."/>
            <person name="Jungbluth S.P."/>
            <person name="Lee M.D."/>
            <person name="Amend J.P."/>
        </authorList>
    </citation>
    <scope>NUCLEOTIDE SEQUENCE [LARGE SCALE GENOMIC DNA]</scope>
    <source>
        <strain evidence="7">SURF_5</strain>
    </source>
</reference>
<dbReference type="GO" id="GO:0005886">
    <property type="term" value="C:plasma membrane"/>
    <property type="evidence" value="ECO:0007669"/>
    <property type="project" value="UniProtKB-SubCell"/>
</dbReference>
<feature type="transmembrane region" description="Helical" evidence="6">
    <location>
        <begin position="187"/>
        <end position="208"/>
    </location>
</feature>
<feature type="transmembrane region" description="Helical" evidence="6">
    <location>
        <begin position="259"/>
        <end position="284"/>
    </location>
</feature>
<protein>
    <submittedName>
        <fullName evidence="7">Branched-chain amino acid ABC transporter permease</fullName>
    </submittedName>
</protein>
<evidence type="ECO:0000256" key="5">
    <source>
        <dbReference type="ARBA" id="ARBA00023136"/>
    </source>
</evidence>
<feature type="transmembrane region" description="Helical" evidence="6">
    <location>
        <begin position="86"/>
        <end position="104"/>
    </location>
</feature>
<keyword evidence="4 6" id="KW-1133">Transmembrane helix</keyword>
<accession>A0A3A4NK90</accession>
<organism evidence="7 8">
    <name type="scientific">Abyssobacteria bacterium (strain SURF_5)</name>
    <dbReference type="NCBI Taxonomy" id="2093360"/>
    <lineage>
        <taxon>Bacteria</taxon>
        <taxon>Pseudomonadati</taxon>
        <taxon>Candidatus Hydrogenedentota</taxon>
        <taxon>Candidatus Abyssobacteria</taxon>
    </lineage>
</organism>
<dbReference type="PANTHER" id="PTHR30482:SF18">
    <property type="entry name" value="BRANCHED AMINO ACID TRANSPORT SYSTEM PERMEASE"/>
    <property type="match status" value="1"/>
</dbReference>
<keyword evidence="3 6" id="KW-0812">Transmembrane</keyword>
<comment type="caution">
    <text evidence="7">The sequence shown here is derived from an EMBL/GenBank/DDBJ whole genome shotgun (WGS) entry which is preliminary data.</text>
</comment>
<comment type="subcellular location">
    <subcellularLocation>
        <location evidence="1">Cell membrane</location>
        <topology evidence="1">Multi-pass membrane protein</topology>
    </subcellularLocation>
</comment>
<evidence type="ECO:0000256" key="1">
    <source>
        <dbReference type="ARBA" id="ARBA00004651"/>
    </source>
</evidence>
<feature type="transmembrane region" description="Helical" evidence="6">
    <location>
        <begin position="6"/>
        <end position="28"/>
    </location>
</feature>
<keyword evidence="5 6" id="KW-0472">Membrane</keyword>
<sequence>MRNPYYLGMLVFVGIYSMMTISLCLLLGYGGQISLGHAAFYGIGAYASSLLSARVGLSPWIGILVAMFITGIFAFLISVPVLKLRGHYLAMATLGFGEIVYIFFNSAVELTGGPSGFGQIPRLSVFGFVFKRDIDFYYLVWATVVVLLVLILNVIHSRVGRALRSIHGSETAANAMGVDTASIKMKVFVFSAVIASIAGSYYAHYVTFISPTTFDANVSILLVTMVVVGGMSNVWGALLGALLLATLPEYLRTFGDYDILIYGAVMLIIMMFAPEGLAGILSIIKRRFSRQLYRQGAS</sequence>
<dbReference type="Proteomes" id="UP000265882">
    <property type="component" value="Unassembled WGS sequence"/>
</dbReference>
<keyword evidence="2" id="KW-1003">Cell membrane</keyword>
<evidence type="ECO:0000256" key="4">
    <source>
        <dbReference type="ARBA" id="ARBA00022989"/>
    </source>
</evidence>
<dbReference type="InterPro" id="IPR001851">
    <property type="entry name" value="ABC_transp_permease"/>
</dbReference>
<feature type="transmembrane region" description="Helical" evidence="6">
    <location>
        <begin position="59"/>
        <end position="79"/>
    </location>
</feature>
<gene>
    <name evidence="7" type="ORF">C4520_10470</name>
</gene>
<proteinExistence type="predicted"/>
<dbReference type="InterPro" id="IPR043428">
    <property type="entry name" value="LivM-like"/>
</dbReference>
<evidence type="ECO:0000313" key="7">
    <source>
        <dbReference type="EMBL" id="RJP21148.1"/>
    </source>
</evidence>
<dbReference type="AlphaFoldDB" id="A0A3A4NK90"/>
<dbReference type="PANTHER" id="PTHR30482">
    <property type="entry name" value="HIGH-AFFINITY BRANCHED-CHAIN AMINO ACID TRANSPORT SYSTEM PERMEASE"/>
    <property type="match status" value="1"/>
</dbReference>
<name>A0A3A4NK90_ABYX5</name>
<dbReference type="GO" id="GO:0015658">
    <property type="term" value="F:branched-chain amino acid transmembrane transporter activity"/>
    <property type="evidence" value="ECO:0007669"/>
    <property type="project" value="InterPro"/>
</dbReference>
<evidence type="ECO:0000256" key="6">
    <source>
        <dbReference type="SAM" id="Phobius"/>
    </source>
</evidence>
<dbReference type="EMBL" id="QZKU01000070">
    <property type="protein sequence ID" value="RJP21148.1"/>
    <property type="molecule type" value="Genomic_DNA"/>
</dbReference>
<evidence type="ECO:0000256" key="3">
    <source>
        <dbReference type="ARBA" id="ARBA00022692"/>
    </source>
</evidence>